<dbReference type="OrthoDB" id="345413at2"/>
<reference evidence="6 7" key="1">
    <citation type="journal article" date="2013" name="Syst. Appl. Microbiol.">
        <title>Phylogenetic position and virulence apparatus of the pear flower necrosis pathogen Erwinia piriflorinigrans CFBP 5888T as assessed by comparative genomics.</title>
        <authorList>
            <person name="Smits T.H."/>
            <person name="Rezzonico F."/>
            <person name="Lopez M.M."/>
            <person name="Blom J."/>
            <person name="Goesmann A."/>
            <person name="Frey J.E."/>
            <person name="Duffy B."/>
        </authorList>
    </citation>
    <scope>NUCLEOTIDE SEQUENCE [LARGE SCALE GENOMIC DNA]</scope>
    <source>
        <strain evidence="7">CFBP5888</strain>
    </source>
</reference>
<gene>
    <name evidence="6" type="ORF">EPIR_2433</name>
</gene>
<evidence type="ECO:0000259" key="5">
    <source>
        <dbReference type="PROSITE" id="PS01124"/>
    </source>
</evidence>
<keyword evidence="3" id="KW-0804">Transcription</keyword>
<feature type="transmembrane region" description="Helical" evidence="4">
    <location>
        <begin position="172"/>
        <end position="193"/>
    </location>
</feature>
<dbReference type="InterPro" id="IPR018060">
    <property type="entry name" value="HTH_AraC"/>
</dbReference>
<organism evidence="6 7">
    <name type="scientific">Erwinia piriflorinigrans CFBP 5888</name>
    <dbReference type="NCBI Taxonomy" id="1161919"/>
    <lineage>
        <taxon>Bacteria</taxon>
        <taxon>Pseudomonadati</taxon>
        <taxon>Pseudomonadota</taxon>
        <taxon>Gammaproteobacteria</taxon>
        <taxon>Enterobacterales</taxon>
        <taxon>Erwiniaceae</taxon>
        <taxon>Erwinia</taxon>
    </lineage>
</organism>
<keyword evidence="4" id="KW-0472">Membrane</keyword>
<dbReference type="GO" id="GO:0043565">
    <property type="term" value="F:sequence-specific DNA binding"/>
    <property type="evidence" value="ECO:0007669"/>
    <property type="project" value="InterPro"/>
</dbReference>
<dbReference type="STRING" id="1161919.EPIR_2433"/>
<dbReference type="SMART" id="SM00342">
    <property type="entry name" value="HTH_ARAC"/>
    <property type="match status" value="1"/>
</dbReference>
<dbReference type="PRINTS" id="PR00032">
    <property type="entry name" value="HTHARAC"/>
</dbReference>
<protein>
    <submittedName>
        <fullName evidence="6">Putative HTH-type transcriptional regulator ypdC</fullName>
    </submittedName>
</protein>
<proteinExistence type="predicted"/>
<evidence type="ECO:0000256" key="1">
    <source>
        <dbReference type="ARBA" id="ARBA00023015"/>
    </source>
</evidence>
<evidence type="ECO:0000313" key="7">
    <source>
        <dbReference type="Proteomes" id="UP000018217"/>
    </source>
</evidence>
<evidence type="ECO:0000256" key="2">
    <source>
        <dbReference type="ARBA" id="ARBA00023125"/>
    </source>
</evidence>
<keyword evidence="4" id="KW-0812">Transmembrane</keyword>
<dbReference type="AlphaFoldDB" id="V5Z9T6"/>
<keyword evidence="4" id="KW-1133">Transmembrane helix</keyword>
<feature type="transmembrane region" description="Helical" evidence="4">
    <location>
        <begin position="30"/>
        <end position="48"/>
    </location>
</feature>
<dbReference type="Proteomes" id="UP000018217">
    <property type="component" value="Unassembled WGS sequence"/>
</dbReference>
<dbReference type="GO" id="GO:0003700">
    <property type="term" value="F:DNA-binding transcription factor activity"/>
    <property type="evidence" value="ECO:0007669"/>
    <property type="project" value="InterPro"/>
</dbReference>
<feature type="transmembrane region" description="Helical" evidence="4">
    <location>
        <begin position="142"/>
        <end position="166"/>
    </location>
</feature>
<keyword evidence="1" id="KW-0805">Transcription regulation</keyword>
<comment type="caution">
    <text evidence="6">The sequence shown here is derived from an EMBL/GenBank/DDBJ whole genome shotgun (WGS) entry which is preliminary data.</text>
</comment>
<evidence type="ECO:0000256" key="3">
    <source>
        <dbReference type="ARBA" id="ARBA00023163"/>
    </source>
</evidence>
<dbReference type="PANTHER" id="PTHR43280">
    <property type="entry name" value="ARAC-FAMILY TRANSCRIPTIONAL REGULATOR"/>
    <property type="match status" value="1"/>
</dbReference>
<evidence type="ECO:0000313" key="6">
    <source>
        <dbReference type="EMBL" id="CCG87796.1"/>
    </source>
</evidence>
<dbReference type="Gene3D" id="1.10.10.60">
    <property type="entry name" value="Homeodomain-like"/>
    <property type="match status" value="1"/>
</dbReference>
<evidence type="ECO:0000256" key="4">
    <source>
        <dbReference type="SAM" id="Phobius"/>
    </source>
</evidence>
<keyword evidence="7" id="KW-1185">Reference proteome</keyword>
<dbReference type="Pfam" id="PF12833">
    <property type="entry name" value="HTH_18"/>
    <property type="match status" value="1"/>
</dbReference>
<feature type="domain" description="HTH araC/xylS-type" evidence="5">
    <location>
        <begin position="225"/>
        <end position="325"/>
    </location>
</feature>
<sequence>MLIPINFLLSLVCLLLLAQRRDAGRVFQILLLLCLLHTLVAGMAMLSAQPVWHKLQPITACTLPLICRVALCQAQGQPIRYGWSLTSLGMMIVSVLLLPQLIDWLLPAIWLGCAGAMQLQLRSGRESFHQVALQHGDLTLRGWQVTVLLLIGIAVLDVIATLLIAFTHGNGLPVLLLLGNVLVCAVLSLALSLTPIKPLMEPIAEKKRQVTRHQAGEQEQENVMVKVEALMRGGLYREPDLSLARLARKAGTPGRQISAAVNALNQQNVSQYVNGWRIREACEQLRCGQQSVIEVMESVGFQTKSNFNREFRRVTGKTPSQWRQATEEE</sequence>
<dbReference type="PANTHER" id="PTHR43280:SF29">
    <property type="entry name" value="ARAC-FAMILY TRANSCRIPTIONAL REGULATOR"/>
    <property type="match status" value="1"/>
</dbReference>
<dbReference type="InterPro" id="IPR020449">
    <property type="entry name" value="Tscrpt_reg_AraC-type_HTH"/>
</dbReference>
<dbReference type="SUPFAM" id="SSF46689">
    <property type="entry name" value="Homeodomain-like"/>
    <property type="match status" value="1"/>
</dbReference>
<keyword evidence="2" id="KW-0238">DNA-binding</keyword>
<dbReference type="PROSITE" id="PS01124">
    <property type="entry name" value="HTH_ARAC_FAMILY_2"/>
    <property type="match status" value="1"/>
</dbReference>
<dbReference type="EMBL" id="CAHS01000015">
    <property type="protein sequence ID" value="CCG87796.1"/>
    <property type="molecule type" value="Genomic_DNA"/>
</dbReference>
<dbReference type="InterPro" id="IPR009057">
    <property type="entry name" value="Homeodomain-like_sf"/>
</dbReference>
<name>V5Z9T6_9GAMM</name>
<accession>V5Z9T6</accession>